<gene>
    <name evidence="2" type="ORF">CVT25_006417</name>
</gene>
<feature type="compositionally biased region" description="Polar residues" evidence="1">
    <location>
        <begin position="1"/>
        <end position="15"/>
    </location>
</feature>
<keyword evidence="3" id="KW-1185">Reference proteome</keyword>
<evidence type="ECO:0000313" key="2">
    <source>
        <dbReference type="EMBL" id="PPQ85386.1"/>
    </source>
</evidence>
<dbReference type="InParanoid" id="A0A409X3R8"/>
<sequence>MYAGYSTSQPLTNNPFIADGGTNPSARFPDLSTPPPTNQQQYGGSWGNGGTSLVSPQQQQQQQGMYQQYPQQQPQMNMGYAQQQQPQQMGGMSMGGGYLSPGVQSYPSQTGGGGPFQPSSSFGQQLAAHVSGSSYGYLQGQQQPQDNPNAYNPAQQQLQSNPGYIAHFDPYSSIEQGWGDANQNQNQSQQQGLGQLGGAGMGQNLSTGASGASTNASTGSYGVSASGEQHPRDYIRTHKAEIEAWDNYAWKQLLGSFEALMRAWEARKGELSARVGELSAQMGAGMAYGAYYVAQIQQEGARLQGLQKEAENNFDSVAASLFQLREVFAGYRQSGDLASKRRVREATNAALQGLPGFPQPY</sequence>
<feature type="compositionally biased region" description="Low complexity" evidence="1">
    <location>
        <begin position="182"/>
        <end position="193"/>
    </location>
</feature>
<comment type="caution">
    <text evidence="2">The sequence shown here is derived from an EMBL/GenBank/DDBJ whole genome shotgun (WGS) entry which is preliminary data.</text>
</comment>
<name>A0A409X3R8_PSICY</name>
<organism evidence="2 3">
    <name type="scientific">Psilocybe cyanescens</name>
    <dbReference type="NCBI Taxonomy" id="93625"/>
    <lineage>
        <taxon>Eukaryota</taxon>
        <taxon>Fungi</taxon>
        <taxon>Dikarya</taxon>
        <taxon>Basidiomycota</taxon>
        <taxon>Agaricomycotina</taxon>
        <taxon>Agaricomycetes</taxon>
        <taxon>Agaricomycetidae</taxon>
        <taxon>Agaricales</taxon>
        <taxon>Agaricineae</taxon>
        <taxon>Strophariaceae</taxon>
        <taxon>Psilocybe</taxon>
    </lineage>
</organism>
<reference evidence="2 3" key="1">
    <citation type="journal article" date="2018" name="Evol. Lett.">
        <title>Horizontal gene cluster transfer increased hallucinogenic mushroom diversity.</title>
        <authorList>
            <person name="Reynolds H.T."/>
            <person name="Vijayakumar V."/>
            <person name="Gluck-Thaler E."/>
            <person name="Korotkin H.B."/>
            <person name="Matheny P.B."/>
            <person name="Slot J.C."/>
        </authorList>
    </citation>
    <scope>NUCLEOTIDE SEQUENCE [LARGE SCALE GENOMIC DNA]</scope>
    <source>
        <strain evidence="2 3">2631</strain>
    </source>
</reference>
<accession>A0A409X3R8</accession>
<dbReference type="AlphaFoldDB" id="A0A409X3R8"/>
<feature type="compositionally biased region" description="Low complexity" evidence="1">
    <location>
        <begin position="56"/>
        <end position="91"/>
    </location>
</feature>
<dbReference type="Proteomes" id="UP000283269">
    <property type="component" value="Unassembled WGS sequence"/>
</dbReference>
<dbReference type="EMBL" id="NHYD01002722">
    <property type="protein sequence ID" value="PPQ85386.1"/>
    <property type="molecule type" value="Genomic_DNA"/>
</dbReference>
<dbReference type="OrthoDB" id="3253876at2759"/>
<proteinExistence type="predicted"/>
<evidence type="ECO:0000313" key="3">
    <source>
        <dbReference type="Proteomes" id="UP000283269"/>
    </source>
</evidence>
<evidence type="ECO:0000256" key="1">
    <source>
        <dbReference type="SAM" id="MobiDB-lite"/>
    </source>
</evidence>
<feature type="compositionally biased region" description="Low complexity" evidence="1">
    <location>
        <begin position="116"/>
        <end position="145"/>
    </location>
</feature>
<feature type="compositionally biased region" description="Low complexity" evidence="1">
    <location>
        <begin position="202"/>
        <end position="220"/>
    </location>
</feature>
<protein>
    <submittedName>
        <fullName evidence="2">Uncharacterized protein</fullName>
    </submittedName>
</protein>
<feature type="region of interest" description="Disordered" evidence="1">
    <location>
        <begin position="1"/>
        <end position="229"/>
    </location>
</feature>
<dbReference type="STRING" id="93625.A0A409X3R8"/>
<feature type="compositionally biased region" description="Polar residues" evidence="1">
    <location>
        <begin position="146"/>
        <end position="162"/>
    </location>
</feature>